<dbReference type="Pfam" id="PF00665">
    <property type="entry name" value="rve"/>
    <property type="match status" value="1"/>
</dbReference>
<name>A0ABQ5FV35_9ASTR</name>
<evidence type="ECO:0000313" key="8">
    <source>
        <dbReference type="Proteomes" id="UP001151760"/>
    </source>
</evidence>
<evidence type="ECO:0000313" key="7">
    <source>
        <dbReference type="EMBL" id="GJT67217.1"/>
    </source>
</evidence>
<dbReference type="PANTHER" id="PTHR42648">
    <property type="entry name" value="TRANSPOSASE, PUTATIVE-RELATED"/>
    <property type="match status" value="1"/>
</dbReference>
<dbReference type="CDD" id="cd09272">
    <property type="entry name" value="RNase_HI_RT_Ty1"/>
    <property type="match status" value="1"/>
</dbReference>
<dbReference type="Pfam" id="PF07727">
    <property type="entry name" value="RVT_2"/>
    <property type="match status" value="1"/>
</dbReference>
<dbReference type="InterPro" id="IPR001878">
    <property type="entry name" value="Znf_CCHC"/>
</dbReference>
<feature type="compositionally biased region" description="Basic and acidic residues" evidence="4">
    <location>
        <begin position="14"/>
        <end position="25"/>
    </location>
</feature>
<dbReference type="InterPro" id="IPR057670">
    <property type="entry name" value="SH3_retrovirus"/>
</dbReference>
<dbReference type="InterPro" id="IPR039537">
    <property type="entry name" value="Retrotran_Ty1/copia-like"/>
</dbReference>
<feature type="compositionally biased region" description="Polar residues" evidence="4">
    <location>
        <begin position="554"/>
        <end position="580"/>
    </location>
</feature>
<feature type="compositionally biased region" description="Low complexity" evidence="4">
    <location>
        <begin position="1946"/>
        <end position="1963"/>
    </location>
</feature>
<accession>A0ABQ5FV35</accession>
<feature type="compositionally biased region" description="Basic and acidic residues" evidence="4">
    <location>
        <begin position="1126"/>
        <end position="1152"/>
    </location>
</feature>
<keyword evidence="8" id="KW-1185">Reference proteome</keyword>
<feature type="compositionally biased region" description="Basic and acidic residues" evidence="4">
    <location>
        <begin position="2018"/>
        <end position="2028"/>
    </location>
</feature>
<dbReference type="SMART" id="SM00343">
    <property type="entry name" value="ZnF_C2HC"/>
    <property type="match status" value="1"/>
</dbReference>
<dbReference type="InterPro" id="IPR036397">
    <property type="entry name" value="RNaseH_sf"/>
</dbReference>
<dbReference type="Pfam" id="PF25597">
    <property type="entry name" value="SH3_retrovirus"/>
    <property type="match status" value="1"/>
</dbReference>
<feature type="region of interest" description="Disordered" evidence="4">
    <location>
        <begin position="1126"/>
        <end position="1156"/>
    </location>
</feature>
<dbReference type="SUPFAM" id="SSF57756">
    <property type="entry name" value="Retrovirus zinc finger-like domains"/>
    <property type="match status" value="1"/>
</dbReference>
<proteinExistence type="predicted"/>
<organism evidence="7 8">
    <name type="scientific">Tanacetum coccineum</name>
    <dbReference type="NCBI Taxonomy" id="301880"/>
    <lineage>
        <taxon>Eukaryota</taxon>
        <taxon>Viridiplantae</taxon>
        <taxon>Streptophyta</taxon>
        <taxon>Embryophyta</taxon>
        <taxon>Tracheophyta</taxon>
        <taxon>Spermatophyta</taxon>
        <taxon>Magnoliopsida</taxon>
        <taxon>eudicotyledons</taxon>
        <taxon>Gunneridae</taxon>
        <taxon>Pentapetalae</taxon>
        <taxon>asterids</taxon>
        <taxon>campanulids</taxon>
        <taxon>Asterales</taxon>
        <taxon>Asteraceae</taxon>
        <taxon>Asteroideae</taxon>
        <taxon>Anthemideae</taxon>
        <taxon>Anthemidinae</taxon>
        <taxon>Tanacetum</taxon>
    </lineage>
</organism>
<keyword evidence="3" id="KW-0862">Zinc</keyword>
<gene>
    <name evidence="7" type="ORF">Tco_1018697</name>
</gene>
<evidence type="ECO:0000256" key="3">
    <source>
        <dbReference type="PROSITE-ProRule" id="PRU00047"/>
    </source>
</evidence>
<keyword evidence="3" id="KW-0863">Zinc-finger</keyword>
<feature type="domain" description="CCHC-type" evidence="5">
    <location>
        <begin position="333"/>
        <end position="346"/>
    </location>
</feature>
<feature type="compositionally biased region" description="Polar residues" evidence="4">
    <location>
        <begin position="1178"/>
        <end position="1199"/>
    </location>
</feature>
<reference evidence="7" key="2">
    <citation type="submission" date="2022-01" db="EMBL/GenBank/DDBJ databases">
        <authorList>
            <person name="Yamashiro T."/>
            <person name="Shiraishi A."/>
            <person name="Satake H."/>
            <person name="Nakayama K."/>
        </authorList>
    </citation>
    <scope>NUCLEOTIDE SEQUENCE</scope>
</reference>
<feature type="compositionally biased region" description="Polar residues" evidence="4">
    <location>
        <begin position="2163"/>
        <end position="2189"/>
    </location>
</feature>
<dbReference type="InterPro" id="IPR025724">
    <property type="entry name" value="GAG-pre-integrase_dom"/>
</dbReference>
<dbReference type="InterPro" id="IPR043502">
    <property type="entry name" value="DNA/RNA_pol_sf"/>
</dbReference>
<protein>
    <submittedName>
        <fullName evidence="7">Ribonuclease H-like domain-containing protein</fullName>
    </submittedName>
</protein>
<dbReference type="Proteomes" id="UP001151760">
    <property type="component" value="Unassembled WGS sequence"/>
</dbReference>
<sequence length="2221" mass="251077">MSNPANDDFSQHLSDGDETHHEDASKTGAAPKQPQQMIPQTTAISNIKLPILKKEEYDIWAMEMEHYLEYIDNEVWKVIQNGNSKKRNSTGKDGVVRVLSPVTAAEIQAVEKERKAKNILLMAIPKEHMRRFHGMDDAKEIWEAIRTRFDGNANSKKMQKAVFKQQFEVFKISSSEGLEKGYDRFQQLLSQLEAHGAKVSTEDANHKFLRSLPSAWSNLAMTMRTNRDWIILSNCDLYNITLVFLSMKFKGDSKGIFKCSKLIYSLFAKQTEDLDLLHEDLEQIDDVDIEEMDINWQIAMIAIRMKKFYKKTGRRVCVDGKTPVGFDKNKLECFNCHNTGHFARECTAKGTYDEKKKRDSPYQHQEAGKQEKNQMGLLTMDDGVVNWGEHTEAEETNHALMAISSNEHLSLNEKLAFQANEIHEKDEKLKRYRRIGMKAIKEKEQLQKIVDSWKDSSKNLWKLINSGMSSNDKLGLGYEIHSNDEVLSYEEEMNSSIFKCSKEDFIGKPLYSRFTKTNDFKGVPPPLSGDYTPIPQEEVDDSLFVYGKKGPQTPEISVSDNKVSKHSSCQSNDSEGSCENTSEHSFKTESESLSEPNEMSKSRLEVTNEKDVSATKSKEVEPSLQLNAGRPKFNSVGPNINSVRPIINSGRTNVNPVRNIPLEEHCSRWYFLIVGCSGTQDSVSFVKELGHFNLFSISQICDKQHKVLFTETECLVVSSDFKMPDENQILLKVPGHHNMYSFDMKTPSPAKGFACLIAKATFDESKLWHRRLGHINFKNLNKLVKGNLVRGLPSKVFKNDHTCVACHKGKQHRASCKAKLERLITKPLHTLHMDLFGPTSVKSINHASYCLVITDDCTRFCWVFFLASKDETSGILQTFIRQIENQLSHRVKIIRSDNGTEFKNRDMLEFCGNKGIKQEYSNARTPQQNGVAERMNRTLIEAARTMLADSLLPTTFWAEAVSTACYIFNRVRVTKPQHKTPYELLFGHKPIISYIRPFGCHVTILDTLSVLGKFDRKSDEGFLVGYSLNSKAYRVYNLVTKRVEVNLHVNFLEEKPNVKGVGYRWMFDIDYLTDSMNYIPVSLENQANHAGILEETNSAGSSIASEEKDEEVEIIVVSSAVKIPEEKDKSRITSKNSKPEETLKEPQTEMKDSSTNPKIQAFRRELEEIALKHLGNVPENNTTSTHSINTGSQTVNTGRLDNDDSLMPELEIFHKPETGIFDEASYDEEGVITDFNSLPTEIEVSPTPTLRIHSIHPKSQILGDPKSAVQTRSKVQNKSGAHALLSHTQKQQRNNHKDQQHCLFACFLSQEEPKKIAEALQDDSWVQAMQEELLQFKLQQVWVLVDLPHGMKVIGTKWVYRNKRDERGVVVRNKARLVAQGYTQEEGIDYDEVFAPVARIEAIRLFLAFASFMGFIVYQMDVKSAFLYGTIDEEVYVSQPPGFVDPDHPNKVYKVVKALYGLHQAPRAWYATLSTFLEKHGYKRGTIDKTLFIKRDKKDIMLVQILKKFDLVNVKAAITPMETKLPLTKDEEAFDVDVHLYRSMIGSLMYLTASRPDIMYAVCVCSRFQVTPKTSHLNAVKRIFKYLKGKPNLGLWYPRESPFDLEAFSDSDYGGSNLDRKSTTGGCQFLGQRLISWQCKKQTIVATSTTEAEYVAAANCCGQVLWVQNQLLDYGFNFMNTKIHIDNESTICIVKNPVYHSKTKHIEIRHHFIRDCYEKKLISVEKIHTDLNVADLLTKPFDGPRFNYLVSAIANTKADGSLENLWNHDTSVSQISEVNEGFHFYEMDAQNNMLPNADLFEGMGQIGYPTDGTFTFWKSFFTPQWRFLVHHLLHCISSKSGGWDQFGSNIATALICLSTGRVYNFSKLIFDGMVANLKSKTKFLMYPRFLQMILNIQTENKHLYLAVSLTKKIFGNMKRGFRGAPRPLLPSMLLAATNPIAGQEHAAVAQSQPSSSTPQVQPQAPTPPPIPTPTPPPIPTPTPPPIPTPTPPPIPTPTPPPIPTPKSPPPIPETEPTPDEHIYEEPSPVHHHFSPPQEQAPSQMPMDDLLHAVPKLISRIDSLEMDLKQTKLTMGFGQVKEEIKMILLDSSVQGLVTPPTTRVNTSGEEQVEEISLLTREGDTREEKRLKGKKARLKLGFQEEVELGVEQVNTASVEQVNTASAEQVNTASGVNTGSIKHSTGDEQLSTGDEHGSTVGQDKGQREGKAPMINEETPKKSKE</sequence>
<dbReference type="InterPro" id="IPR013103">
    <property type="entry name" value="RVT_2"/>
</dbReference>
<dbReference type="SUPFAM" id="SSF56672">
    <property type="entry name" value="DNA/RNA polymerases"/>
    <property type="match status" value="1"/>
</dbReference>
<dbReference type="SUPFAM" id="SSF53098">
    <property type="entry name" value="Ribonuclease H-like"/>
    <property type="match status" value="1"/>
</dbReference>
<evidence type="ECO:0000259" key="5">
    <source>
        <dbReference type="PROSITE" id="PS50158"/>
    </source>
</evidence>
<dbReference type="PROSITE" id="PS50994">
    <property type="entry name" value="INTEGRASE"/>
    <property type="match status" value="1"/>
</dbReference>
<dbReference type="Pfam" id="PF13976">
    <property type="entry name" value="gag_pre-integrs"/>
    <property type="match status" value="1"/>
</dbReference>
<reference evidence="7" key="1">
    <citation type="journal article" date="2022" name="Int. J. Mol. Sci.">
        <title>Draft Genome of Tanacetum Coccineum: Genomic Comparison of Closely Related Tanacetum-Family Plants.</title>
        <authorList>
            <person name="Yamashiro T."/>
            <person name="Shiraishi A."/>
            <person name="Nakayama K."/>
            <person name="Satake H."/>
        </authorList>
    </citation>
    <scope>NUCLEOTIDE SEQUENCE</scope>
</reference>
<feature type="compositionally biased region" description="Basic and acidic residues" evidence="4">
    <location>
        <begin position="581"/>
        <end position="590"/>
    </location>
</feature>
<feature type="region of interest" description="Disordered" evidence="4">
    <location>
        <begin position="1943"/>
        <end position="2044"/>
    </location>
</feature>
<dbReference type="Gene3D" id="3.30.420.10">
    <property type="entry name" value="Ribonuclease H-like superfamily/Ribonuclease H"/>
    <property type="match status" value="1"/>
</dbReference>
<feature type="region of interest" description="Disordered" evidence="4">
    <location>
        <begin position="1177"/>
        <end position="1201"/>
    </location>
</feature>
<dbReference type="InterPro" id="IPR001584">
    <property type="entry name" value="Integrase_cat-core"/>
</dbReference>
<dbReference type="InterPro" id="IPR012337">
    <property type="entry name" value="RNaseH-like_sf"/>
</dbReference>
<dbReference type="EMBL" id="BQNB010017787">
    <property type="protein sequence ID" value="GJT67217.1"/>
    <property type="molecule type" value="Genomic_DNA"/>
</dbReference>
<keyword evidence="1" id="KW-0479">Metal-binding</keyword>
<dbReference type="PANTHER" id="PTHR42648:SF32">
    <property type="entry name" value="RIBONUCLEASE H-LIKE DOMAIN, GAG-PRE-INTEGRASE DOMAIN PROTEIN-RELATED"/>
    <property type="match status" value="1"/>
</dbReference>
<feature type="region of interest" description="Disordered" evidence="4">
    <location>
        <begin position="2163"/>
        <end position="2221"/>
    </location>
</feature>
<feature type="region of interest" description="Disordered" evidence="4">
    <location>
        <begin position="1"/>
        <end position="41"/>
    </location>
</feature>
<dbReference type="InterPro" id="IPR036875">
    <property type="entry name" value="Znf_CCHC_sf"/>
</dbReference>
<comment type="caution">
    <text evidence="7">The sequence shown here is derived from an EMBL/GenBank/DDBJ whole genome shotgun (WGS) entry which is preliminary data.</text>
</comment>
<dbReference type="Gene3D" id="4.10.60.10">
    <property type="entry name" value="Zinc finger, CCHC-type"/>
    <property type="match status" value="1"/>
</dbReference>
<dbReference type="PROSITE" id="PS50158">
    <property type="entry name" value="ZF_CCHC"/>
    <property type="match status" value="1"/>
</dbReference>
<evidence type="ECO:0000256" key="1">
    <source>
        <dbReference type="ARBA" id="ARBA00022723"/>
    </source>
</evidence>
<feature type="compositionally biased region" description="Basic and acidic residues" evidence="4">
    <location>
        <begin position="598"/>
        <end position="621"/>
    </location>
</feature>
<evidence type="ECO:0000256" key="2">
    <source>
        <dbReference type="ARBA" id="ARBA00022801"/>
    </source>
</evidence>
<feature type="region of interest" description="Disordered" evidence="4">
    <location>
        <begin position="546"/>
        <end position="622"/>
    </location>
</feature>
<keyword evidence="2" id="KW-0378">Hydrolase</keyword>
<evidence type="ECO:0000256" key="4">
    <source>
        <dbReference type="SAM" id="MobiDB-lite"/>
    </source>
</evidence>
<feature type="compositionally biased region" description="Pro residues" evidence="4">
    <location>
        <begin position="1964"/>
        <end position="2015"/>
    </location>
</feature>
<evidence type="ECO:0000259" key="6">
    <source>
        <dbReference type="PROSITE" id="PS50994"/>
    </source>
</evidence>
<dbReference type="Pfam" id="PF14223">
    <property type="entry name" value="Retrotran_gag_2"/>
    <property type="match status" value="1"/>
</dbReference>
<feature type="domain" description="Integrase catalytic" evidence="6">
    <location>
        <begin position="823"/>
        <end position="989"/>
    </location>
</feature>